<dbReference type="EMBL" id="EU408350">
    <property type="protein sequence ID" value="ACN58784.1"/>
    <property type="molecule type" value="Genomic_DNA"/>
</dbReference>
<dbReference type="InterPro" id="IPR036148">
    <property type="entry name" value="MmgE/PrpD_sf"/>
</dbReference>
<feature type="domain" description="MmgE/PrpD C-terminal" evidence="2">
    <location>
        <begin position="24"/>
        <end position="176"/>
    </location>
</feature>
<evidence type="ECO:0000313" key="3">
    <source>
        <dbReference type="EMBL" id="ACN58784.1"/>
    </source>
</evidence>
<protein>
    <recommendedName>
        <fullName evidence="2">MmgE/PrpD C-terminal domain-containing protein</fullName>
    </recommendedName>
</protein>
<dbReference type="GO" id="GO:0016829">
    <property type="term" value="F:lyase activity"/>
    <property type="evidence" value="ECO:0007669"/>
    <property type="project" value="InterPro"/>
</dbReference>
<gene>
    <name evidence="3" type="ORF">AKSOIL_0139</name>
</gene>
<dbReference type="AlphaFoldDB" id="C0IN98"/>
<evidence type="ECO:0000256" key="1">
    <source>
        <dbReference type="ARBA" id="ARBA00006174"/>
    </source>
</evidence>
<dbReference type="PANTHER" id="PTHR16943:SF8">
    <property type="entry name" value="2-METHYLCITRATE DEHYDRATASE"/>
    <property type="match status" value="1"/>
</dbReference>
<dbReference type="InterPro" id="IPR005656">
    <property type="entry name" value="MmgE_PrpD"/>
</dbReference>
<dbReference type="InterPro" id="IPR042183">
    <property type="entry name" value="MmgE/PrpD_sf_1"/>
</dbReference>
<evidence type="ECO:0000259" key="2">
    <source>
        <dbReference type="Pfam" id="PF19305"/>
    </source>
</evidence>
<dbReference type="Gene3D" id="3.30.1330.120">
    <property type="entry name" value="2-methylcitrate dehydratase PrpD"/>
    <property type="match status" value="1"/>
</dbReference>
<dbReference type="InterPro" id="IPR042188">
    <property type="entry name" value="MmgE/PrpD_sf_2"/>
</dbReference>
<dbReference type="Pfam" id="PF19305">
    <property type="entry name" value="MmgE_PrpD_C"/>
    <property type="match status" value="1"/>
</dbReference>
<accession>C0IN98</accession>
<dbReference type="Gene3D" id="1.10.4100.10">
    <property type="entry name" value="2-methylcitrate dehydratase PrpD"/>
    <property type="match status" value="1"/>
</dbReference>
<dbReference type="InterPro" id="IPR045337">
    <property type="entry name" value="MmgE_PrpD_C"/>
</dbReference>
<reference evidence="3" key="1">
    <citation type="journal article" date="2009" name="ISME J.">
        <title>Functional metagenomics reveals diverse beta-lactamases in a remote Alaskan soil.</title>
        <authorList>
            <person name="Allen H.K."/>
            <person name="Moe L.A."/>
            <person name="Rodbumrer J."/>
            <person name="Gaarder A."/>
            <person name="Handelsman J."/>
        </authorList>
    </citation>
    <scope>NUCLEOTIDE SEQUENCE</scope>
</reference>
<sequence length="200" mass="22143">MVIDGLGTRHEISRTNVKKWTVGAPIQAPLDAVENLIETHRFAADDVKELVVRVPTSAVGSVDNRPVPDVNLQHMVAVMLIDKTASFKAAHDFERMKDATMLRIRAKVKLLPDAELQKLLPNRSAIVEVTLNDGQSFTQRVDSVRGTAENPMTRDEVIAKARDLCVPVLGAEKFQKLSDTIFALETVKSLAELRPLLQRA</sequence>
<organism evidence="3">
    <name type="scientific">uncultured bacterium BLR9</name>
    <dbReference type="NCBI Taxonomy" id="506525"/>
    <lineage>
        <taxon>Bacteria</taxon>
        <taxon>environmental samples</taxon>
    </lineage>
</organism>
<name>C0IN98_9BACT</name>
<proteinExistence type="inferred from homology"/>
<dbReference type="PANTHER" id="PTHR16943">
    <property type="entry name" value="2-METHYLCITRATE DEHYDRATASE-RELATED"/>
    <property type="match status" value="1"/>
</dbReference>
<comment type="similarity">
    <text evidence="1">Belongs to the PrpD family.</text>
</comment>
<dbReference type="SUPFAM" id="SSF103378">
    <property type="entry name" value="2-methylcitrate dehydratase PrpD"/>
    <property type="match status" value="1"/>
</dbReference>